<dbReference type="Gene3D" id="1.20.1260.10">
    <property type="match status" value="1"/>
</dbReference>
<gene>
    <name evidence="1" type="ORF">NDI38_13525</name>
</gene>
<dbReference type="RefSeq" id="WP_190448819.1">
    <property type="nucleotide sequence ID" value="NZ_JAMPLM010000010.1"/>
</dbReference>
<dbReference type="InterPro" id="IPR012347">
    <property type="entry name" value="Ferritin-like"/>
</dbReference>
<dbReference type="EMBL" id="JAMPLM010000010">
    <property type="protein sequence ID" value="MEP1059462.1"/>
    <property type="molecule type" value="Genomic_DNA"/>
</dbReference>
<proteinExistence type="predicted"/>
<dbReference type="PROSITE" id="PS51318">
    <property type="entry name" value="TAT"/>
    <property type="match status" value="1"/>
</dbReference>
<sequence>MDQEREMLSDVSARRVKHWSRRNLLRTGAVVGAAATAIGIPAIVKQVDAAPAKNTKNANNVNDAKVLNGALFYEHQAIWAYSFAATKLTSTDVGKAVLAVALANQADHQKHRDTLVTVIKQLGGTPVAAQKQYDLSSYLKAGEGALDSDVNIAKLALALETDAAIAYGQEAAKLKTPALITAGASIGAVEASHATLIRSAFKALGVDLAIIPVPFISADTRSNWVLRKCL</sequence>
<dbReference type="InterPro" id="IPR006311">
    <property type="entry name" value="TAT_signal"/>
</dbReference>
<dbReference type="Pfam" id="PF13668">
    <property type="entry name" value="Ferritin_2"/>
    <property type="match status" value="1"/>
</dbReference>
<reference evidence="1 2" key="1">
    <citation type="submission" date="2022-04" db="EMBL/GenBank/DDBJ databases">
        <title>Positive selection, recombination, and allopatry shape intraspecific diversity of widespread and dominant cyanobacteria.</title>
        <authorList>
            <person name="Wei J."/>
            <person name="Shu W."/>
            <person name="Hu C."/>
        </authorList>
    </citation>
    <scope>NUCLEOTIDE SEQUENCE [LARGE SCALE GENOMIC DNA]</scope>
    <source>
        <strain evidence="1 2">AS-A4</strain>
    </source>
</reference>
<dbReference type="InterPro" id="IPR009078">
    <property type="entry name" value="Ferritin-like_SF"/>
</dbReference>
<dbReference type="SUPFAM" id="SSF47240">
    <property type="entry name" value="Ferritin-like"/>
    <property type="match status" value="1"/>
</dbReference>
<accession>A0ABV0KK36</accession>
<dbReference type="CDD" id="cd00657">
    <property type="entry name" value="Ferritin_like"/>
    <property type="match status" value="1"/>
</dbReference>
<comment type="caution">
    <text evidence="1">The sequence shown here is derived from an EMBL/GenBank/DDBJ whole genome shotgun (WGS) entry which is preliminary data.</text>
</comment>
<evidence type="ECO:0000313" key="1">
    <source>
        <dbReference type="EMBL" id="MEP1059462.1"/>
    </source>
</evidence>
<protein>
    <submittedName>
        <fullName evidence="1">Ferritin-like domain-containing protein</fullName>
    </submittedName>
</protein>
<evidence type="ECO:0000313" key="2">
    <source>
        <dbReference type="Proteomes" id="UP001476950"/>
    </source>
</evidence>
<dbReference type="Proteomes" id="UP001476950">
    <property type="component" value="Unassembled WGS sequence"/>
</dbReference>
<name>A0ABV0KK36_9CYAN</name>
<keyword evidence="2" id="KW-1185">Reference proteome</keyword>
<organism evidence="1 2">
    <name type="scientific">Stenomitos frigidus AS-A4</name>
    <dbReference type="NCBI Taxonomy" id="2933935"/>
    <lineage>
        <taxon>Bacteria</taxon>
        <taxon>Bacillati</taxon>
        <taxon>Cyanobacteriota</taxon>
        <taxon>Cyanophyceae</taxon>
        <taxon>Leptolyngbyales</taxon>
        <taxon>Leptolyngbyaceae</taxon>
        <taxon>Stenomitos</taxon>
    </lineage>
</organism>